<evidence type="ECO:0000256" key="3">
    <source>
        <dbReference type="ARBA" id="ARBA00022730"/>
    </source>
</evidence>
<protein>
    <recommendedName>
        <fullName evidence="7">Small ribosomal subunit protein uS7</fullName>
    </recommendedName>
</protein>
<evidence type="ECO:0000256" key="8">
    <source>
        <dbReference type="RuleBase" id="RU003619"/>
    </source>
</evidence>
<dbReference type="InterPro" id="IPR023798">
    <property type="entry name" value="Ribosomal_uS7_dom"/>
</dbReference>
<evidence type="ECO:0000259" key="9">
    <source>
        <dbReference type="Pfam" id="PF00177"/>
    </source>
</evidence>
<dbReference type="Proteomes" id="UP000178602">
    <property type="component" value="Unassembled WGS sequence"/>
</dbReference>
<dbReference type="AlphaFoldDB" id="A0A1F4T632"/>
<dbReference type="FunFam" id="1.10.455.10:FF:000001">
    <property type="entry name" value="30S ribosomal protein S7"/>
    <property type="match status" value="1"/>
</dbReference>
<keyword evidence="6 7" id="KW-0687">Ribonucleoprotein</keyword>
<dbReference type="SUPFAM" id="SSF47973">
    <property type="entry name" value="Ribosomal protein S7"/>
    <property type="match status" value="1"/>
</dbReference>
<dbReference type="Gene3D" id="1.10.455.10">
    <property type="entry name" value="Ribosomal protein S7 domain"/>
    <property type="match status" value="1"/>
</dbReference>
<evidence type="ECO:0000256" key="4">
    <source>
        <dbReference type="ARBA" id="ARBA00022884"/>
    </source>
</evidence>
<dbReference type="InterPro" id="IPR020606">
    <property type="entry name" value="Ribosomal_uS7_CS"/>
</dbReference>
<organism evidence="10 11">
    <name type="scientific">candidate division WOR-1 bacterium RIFOXYC12_FULL_54_18</name>
    <dbReference type="NCBI Taxonomy" id="1802584"/>
    <lineage>
        <taxon>Bacteria</taxon>
        <taxon>Bacillati</taxon>
        <taxon>Saganbacteria</taxon>
    </lineage>
</organism>
<dbReference type="PROSITE" id="PS00052">
    <property type="entry name" value="RIBOSOMAL_S7"/>
    <property type="match status" value="1"/>
</dbReference>
<evidence type="ECO:0000313" key="11">
    <source>
        <dbReference type="Proteomes" id="UP000178602"/>
    </source>
</evidence>
<proteinExistence type="inferred from homology"/>
<comment type="function">
    <text evidence="7">One of the primary rRNA binding proteins, it binds directly to 16S rRNA where it nucleates assembly of the head domain of the 30S subunit. Is located at the subunit interface close to the decoding center, probably blocks exit of the E-site tRNA.</text>
</comment>
<evidence type="ECO:0000256" key="6">
    <source>
        <dbReference type="ARBA" id="ARBA00023274"/>
    </source>
</evidence>
<dbReference type="GO" id="GO:0015935">
    <property type="term" value="C:small ribosomal subunit"/>
    <property type="evidence" value="ECO:0007669"/>
    <property type="project" value="InterPro"/>
</dbReference>
<dbReference type="NCBIfam" id="TIGR01029">
    <property type="entry name" value="rpsG_bact"/>
    <property type="match status" value="1"/>
</dbReference>
<evidence type="ECO:0000256" key="1">
    <source>
        <dbReference type="ARBA" id="ARBA00007151"/>
    </source>
</evidence>
<name>A0A1F4T632_UNCSA</name>
<keyword evidence="5 7" id="KW-0689">Ribosomal protein</keyword>
<evidence type="ECO:0000256" key="7">
    <source>
        <dbReference type="HAMAP-Rule" id="MF_00480"/>
    </source>
</evidence>
<dbReference type="PIRSF" id="PIRSF002122">
    <property type="entry name" value="RPS7p_RPS7a_RPS5e_RPS7o"/>
    <property type="match status" value="1"/>
</dbReference>
<dbReference type="GO" id="GO:0000049">
    <property type="term" value="F:tRNA binding"/>
    <property type="evidence" value="ECO:0007669"/>
    <property type="project" value="UniProtKB-UniRule"/>
</dbReference>
<dbReference type="GO" id="GO:0019843">
    <property type="term" value="F:rRNA binding"/>
    <property type="evidence" value="ECO:0007669"/>
    <property type="project" value="UniProtKB-UniRule"/>
</dbReference>
<dbReference type="EMBL" id="MEUG01000001">
    <property type="protein sequence ID" value="OGC28010.1"/>
    <property type="molecule type" value="Genomic_DNA"/>
</dbReference>
<sequence>MPRYGRVPKRKISPDPIYNSAMVQRFINKMIQDGKKSKVEKIFYDAMEIVESKLKKPALEIFTKAIENLTPLLEVKPRRVGGATYQIPVEVSKLRGEALAMQWLRESARERSGRSMAENLSGEMIDAHNGAGNAMKNRETLHKTAEANKAFAHFRW</sequence>
<gene>
    <name evidence="7" type="primary">rpsG</name>
    <name evidence="10" type="ORF">A3K49_03295</name>
</gene>
<feature type="domain" description="Small ribosomal subunit protein uS7" evidence="9">
    <location>
        <begin position="3"/>
        <end position="149"/>
    </location>
</feature>
<dbReference type="PANTHER" id="PTHR11205">
    <property type="entry name" value="RIBOSOMAL PROTEIN S7"/>
    <property type="match status" value="1"/>
</dbReference>
<accession>A0A1F4T632</accession>
<keyword evidence="2 7" id="KW-0820">tRNA-binding</keyword>
<evidence type="ECO:0000256" key="2">
    <source>
        <dbReference type="ARBA" id="ARBA00022555"/>
    </source>
</evidence>
<comment type="caution">
    <text evidence="10">The sequence shown here is derived from an EMBL/GenBank/DDBJ whole genome shotgun (WGS) entry which is preliminary data.</text>
</comment>
<dbReference type="GO" id="GO:0006412">
    <property type="term" value="P:translation"/>
    <property type="evidence" value="ECO:0007669"/>
    <property type="project" value="UniProtKB-UniRule"/>
</dbReference>
<dbReference type="InterPro" id="IPR005717">
    <property type="entry name" value="Ribosomal_uS7_bac/org-type"/>
</dbReference>
<evidence type="ECO:0000256" key="5">
    <source>
        <dbReference type="ARBA" id="ARBA00022980"/>
    </source>
</evidence>
<dbReference type="InterPro" id="IPR036823">
    <property type="entry name" value="Ribosomal_uS7_dom_sf"/>
</dbReference>
<reference evidence="10 11" key="1">
    <citation type="journal article" date="2016" name="Nat. Commun.">
        <title>Thousands of microbial genomes shed light on interconnected biogeochemical processes in an aquifer system.</title>
        <authorList>
            <person name="Anantharaman K."/>
            <person name="Brown C.T."/>
            <person name="Hug L.A."/>
            <person name="Sharon I."/>
            <person name="Castelle C.J."/>
            <person name="Probst A.J."/>
            <person name="Thomas B.C."/>
            <person name="Singh A."/>
            <person name="Wilkins M.J."/>
            <person name="Karaoz U."/>
            <person name="Brodie E.L."/>
            <person name="Williams K.H."/>
            <person name="Hubbard S.S."/>
            <person name="Banfield J.F."/>
        </authorList>
    </citation>
    <scope>NUCLEOTIDE SEQUENCE [LARGE SCALE GENOMIC DNA]</scope>
</reference>
<dbReference type="GO" id="GO:0003735">
    <property type="term" value="F:structural constituent of ribosome"/>
    <property type="evidence" value="ECO:0007669"/>
    <property type="project" value="InterPro"/>
</dbReference>
<dbReference type="InterPro" id="IPR000235">
    <property type="entry name" value="Ribosomal_uS7"/>
</dbReference>
<dbReference type="HAMAP" id="MF_00480_B">
    <property type="entry name" value="Ribosomal_uS7_B"/>
    <property type="match status" value="1"/>
</dbReference>
<comment type="similarity">
    <text evidence="1 7 8">Belongs to the universal ribosomal protein uS7 family.</text>
</comment>
<evidence type="ECO:0000313" key="10">
    <source>
        <dbReference type="EMBL" id="OGC28010.1"/>
    </source>
</evidence>
<keyword evidence="3 7" id="KW-0699">rRNA-binding</keyword>
<dbReference type="CDD" id="cd14869">
    <property type="entry name" value="uS7_Bacteria"/>
    <property type="match status" value="1"/>
</dbReference>
<keyword evidence="4 7" id="KW-0694">RNA-binding</keyword>
<dbReference type="Pfam" id="PF00177">
    <property type="entry name" value="Ribosomal_S7"/>
    <property type="match status" value="1"/>
</dbReference>
<comment type="subunit">
    <text evidence="7">Part of the 30S ribosomal subunit. Contacts proteins S9 and S11.</text>
</comment>